<dbReference type="SUPFAM" id="SSF54593">
    <property type="entry name" value="Glyoxalase/Bleomycin resistance protein/Dihydroxybiphenyl dioxygenase"/>
    <property type="match status" value="1"/>
</dbReference>
<evidence type="ECO:0000313" key="1">
    <source>
        <dbReference type="EMBL" id="KAK3286891.1"/>
    </source>
</evidence>
<reference evidence="1 2" key="1">
    <citation type="journal article" date="2015" name="Genome Biol. Evol.">
        <title>Comparative Genomics of a Bacterivorous Green Alga Reveals Evolutionary Causalities and Consequences of Phago-Mixotrophic Mode of Nutrition.</title>
        <authorList>
            <person name="Burns J.A."/>
            <person name="Paasch A."/>
            <person name="Narechania A."/>
            <person name="Kim E."/>
        </authorList>
    </citation>
    <scope>NUCLEOTIDE SEQUENCE [LARGE SCALE GENOMIC DNA]</scope>
    <source>
        <strain evidence="1 2">PLY_AMNH</strain>
    </source>
</reference>
<keyword evidence="2" id="KW-1185">Reference proteome</keyword>
<dbReference type="PANTHER" id="PTHR37519">
    <property type="match status" value="1"/>
</dbReference>
<gene>
    <name evidence="1" type="ORF">CYMTET_5576</name>
</gene>
<dbReference type="AlphaFoldDB" id="A0AAE0LIQ7"/>
<accession>A0AAE0LIQ7</accession>
<name>A0AAE0LIQ7_9CHLO</name>
<dbReference type="EMBL" id="LGRX02001101">
    <property type="protein sequence ID" value="KAK3286891.1"/>
    <property type="molecule type" value="Genomic_DNA"/>
</dbReference>
<proteinExistence type="predicted"/>
<organism evidence="1 2">
    <name type="scientific">Cymbomonas tetramitiformis</name>
    <dbReference type="NCBI Taxonomy" id="36881"/>
    <lineage>
        <taxon>Eukaryota</taxon>
        <taxon>Viridiplantae</taxon>
        <taxon>Chlorophyta</taxon>
        <taxon>Pyramimonadophyceae</taxon>
        <taxon>Pyramimonadales</taxon>
        <taxon>Pyramimonadaceae</taxon>
        <taxon>Cymbomonas</taxon>
    </lineage>
</organism>
<dbReference type="InterPro" id="IPR010393">
    <property type="entry name" value="DUF991_YecM-like"/>
</dbReference>
<dbReference type="Proteomes" id="UP001190700">
    <property type="component" value="Unassembled WGS sequence"/>
</dbReference>
<dbReference type="PANTHER" id="PTHR37519:SF1">
    <property type="entry name" value="DIHYDROXYBIPHENYL DIOXYGENASE DOMAIN-CONTAINING PROTEIN"/>
    <property type="match status" value="1"/>
</dbReference>
<protein>
    <submittedName>
        <fullName evidence="1">Uncharacterized protein</fullName>
    </submittedName>
</protein>
<dbReference type="Pfam" id="PF06185">
    <property type="entry name" value="YecM"/>
    <property type="match status" value="1"/>
</dbReference>
<dbReference type="InterPro" id="IPR029068">
    <property type="entry name" value="Glyas_Bleomycin-R_OHBP_Dase"/>
</dbReference>
<comment type="caution">
    <text evidence="1">The sequence shown here is derived from an EMBL/GenBank/DDBJ whole genome shotgun (WGS) entry which is preliminary data.</text>
</comment>
<evidence type="ECO:0000313" key="2">
    <source>
        <dbReference type="Proteomes" id="UP001190700"/>
    </source>
</evidence>
<sequence length="363" mass="40613">MRQEAVGAALGTLGAWLIQALRHHRRKREAQVYELNGLHYQVLGHAWDHEIKDFKVVYRPLYHCVSEPARFEAHVLAVSHFSRWESKFNRVPLKTLPAAARRRVLAGPFTWDSKWPALPEHAASLPKGVRSRSGLGTRSHEPILLEQVLGDVKGFIETVHNRLVAAGFDAAEEGLEMDHICYRCESVQEYQDVLAALVPTFGTCMVEGMIGGRPITTVLLKEPFCHAGYSVACVEVPCPKPNRHYVSGLEHVEIVVGSPEDGVEGNQRLLDFMDACRQKGMSFNFDDRALSKTLNADISVTLTEPAPAVMHREGISSCGKALSSWSEVVVKFHQRPLYEVVHHEIKNGLVERVPDGFFARQIK</sequence>
<dbReference type="Gene3D" id="3.10.180.10">
    <property type="entry name" value="2,3-Dihydroxybiphenyl 1,2-Dioxygenase, domain 1"/>
    <property type="match status" value="1"/>
</dbReference>